<dbReference type="Proteomes" id="UP000268908">
    <property type="component" value="Unassembled WGS sequence"/>
</dbReference>
<dbReference type="SUPFAM" id="SSF48371">
    <property type="entry name" value="ARM repeat"/>
    <property type="match status" value="1"/>
</dbReference>
<keyword evidence="2" id="KW-1185">Reference proteome</keyword>
<dbReference type="EMBL" id="RCCI01000005">
    <property type="protein sequence ID" value="RLJ65349.1"/>
    <property type="molecule type" value="Genomic_DNA"/>
</dbReference>
<organism evidence="1 2">
    <name type="scientific">Sulfurisoma sediminicola</name>
    <dbReference type="NCBI Taxonomy" id="1381557"/>
    <lineage>
        <taxon>Bacteria</taxon>
        <taxon>Pseudomonadati</taxon>
        <taxon>Pseudomonadota</taxon>
        <taxon>Betaproteobacteria</taxon>
        <taxon>Nitrosomonadales</taxon>
        <taxon>Sterolibacteriaceae</taxon>
        <taxon>Sulfurisoma</taxon>
    </lineage>
</organism>
<dbReference type="InterPro" id="IPR021133">
    <property type="entry name" value="HEAT_type_2"/>
</dbReference>
<protein>
    <submittedName>
        <fullName evidence="1">HEAT repeat protein</fullName>
    </submittedName>
</protein>
<dbReference type="Gene3D" id="1.25.10.10">
    <property type="entry name" value="Leucine-rich Repeat Variant"/>
    <property type="match status" value="1"/>
</dbReference>
<dbReference type="InterPro" id="IPR036249">
    <property type="entry name" value="Thioredoxin-like_sf"/>
</dbReference>
<sequence length="217" mass="22686">MADSGLNPGRIPDALLLVVASCPHCPAVLASLAAMAKDGMLGRLEVVNVAVHPEVAEALGARSLPWVRIGPFELTGLRSRPELEEWARRAGSADGMADYFHTLLKDGELARVRAMIEAQPELLVELLPIVANPEAGISVRIGASATFEGLAGSAALQALVPRLAELAAHDDARIRADACFYLGLSRDAAARPALAVCVNDADAGVREIAAEALDELG</sequence>
<dbReference type="InterPro" id="IPR016024">
    <property type="entry name" value="ARM-type_fold"/>
</dbReference>
<name>A0A497XFA2_9PROT</name>
<dbReference type="AlphaFoldDB" id="A0A497XFA2"/>
<dbReference type="PROSITE" id="PS50077">
    <property type="entry name" value="HEAT_REPEAT"/>
    <property type="match status" value="1"/>
</dbReference>
<dbReference type="SUPFAM" id="SSF52833">
    <property type="entry name" value="Thioredoxin-like"/>
    <property type="match status" value="1"/>
</dbReference>
<gene>
    <name evidence="1" type="ORF">DFR35_2011</name>
</gene>
<evidence type="ECO:0000313" key="2">
    <source>
        <dbReference type="Proteomes" id="UP000268908"/>
    </source>
</evidence>
<proteinExistence type="predicted"/>
<comment type="caution">
    <text evidence="1">The sequence shown here is derived from an EMBL/GenBank/DDBJ whole genome shotgun (WGS) entry which is preliminary data.</text>
</comment>
<dbReference type="InterPro" id="IPR011989">
    <property type="entry name" value="ARM-like"/>
</dbReference>
<dbReference type="RefSeq" id="WP_243642615.1">
    <property type="nucleotide sequence ID" value="NZ_BHVV01000008.1"/>
</dbReference>
<reference evidence="1 2" key="1">
    <citation type="submission" date="2018-10" db="EMBL/GenBank/DDBJ databases">
        <title>Genomic Encyclopedia of Type Strains, Phase IV (KMG-IV): sequencing the most valuable type-strain genomes for metagenomic binning, comparative biology and taxonomic classification.</title>
        <authorList>
            <person name="Goeker M."/>
        </authorList>
    </citation>
    <scope>NUCLEOTIDE SEQUENCE [LARGE SCALE GENOMIC DNA]</scope>
    <source>
        <strain evidence="1 2">DSM 26916</strain>
    </source>
</reference>
<dbReference type="Pfam" id="PF13646">
    <property type="entry name" value="HEAT_2"/>
    <property type="match status" value="1"/>
</dbReference>
<accession>A0A497XFA2</accession>
<dbReference type="Gene3D" id="3.40.30.10">
    <property type="entry name" value="Glutaredoxin"/>
    <property type="match status" value="1"/>
</dbReference>
<evidence type="ECO:0000313" key="1">
    <source>
        <dbReference type="EMBL" id="RLJ65349.1"/>
    </source>
</evidence>